<feature type="signal peptide" evidence="2">
    <location>
        <begin position="1"/>
        <end position="24"/>
    </location>
</feature>
<protein>
    <submittedName>
        <fullName evidence="3">Uncharacterized protein</fullName>
    </submittedName>
</protein>
<evidence type="ECO:0000313" key="3">
    <source>
        <dbReference type="EMBL" id="SJX61321.1"/>
    </source>
</evidence>
<evidence type="ECO:0000256" key="2">
    <source>
        <dbReference type="SAM" id="SignalP"/>
    </source>
</evidence>
<evidence type="ECO:0000256" key="1">
    <source>
        <dbReference type="SAM" id="MobiDB-lite"/>
    </source>
</evidence>
<dbReference type="Proteomes" id="UP000239563">
    <property type="component" value="Chromosome II"/>
</dbReference>
<accession>A0A2N8U980</accession>
<sequence length="409" mass="44832">MALRRNLVKMYFILILCCLGVALSSPLPAPMWPFKFDLQSARSTIQNAAEASERLAAPHTQNYELPPLPESLPQPLPQDPSALHRPYSQPSGWVAPPYYPKPMHRGANMYSSSIVDSNGFRPSSSAAANYHVDQPYLLRSYAQPSSASGLTSGILSSQTDINPNLLPDRPLNLNFDTSLIKSQFEASGGIPLKPAKGLLGDGYRHHSGALPDISQAYPSKFGHAPSNVWVASSKGASRALERQPAVGFHPALFKAPQYQHALSLPLAQTWSPSPLLVTEFLNHVQSRSTHLSGGPISDLSGQIQARIELVMNNLRNVFKMGAYVYVFNLPSSRVLVKFHERAALVQDTSFERSITLWTVEGGTTYLRGILGTDKACVTALQSMRDKAVYVIKADRDSSDAKRLELKQID</sequence>
<feature type="compositionally biased region" description="Pro residues" evidence="1">
    <location>
        <begin position="66"/>
        <end position="78"/>
    </location>
</feature>
<reference evidence="3 4" key="1">
    <citation type="submission" date="2017-02" db="EMBL/GenBank/DDBJ databases">
        <authorList>
            <person name="Peterson S.W."/>
        </authorList>
    </citation>
    <scope>NUCLEOTIDE SEQUENCE [LARGE SCALE GENOMIC DNA]</scope>
    <source>
        <strain evidence="3 4">SRS1_H2-8</strain>
    </source>
</reference>
<dbReference type="EMBL" id="LT795055">
    <property type="protein sequence ID" value="SJX61321.1"/>
    <property type="molecule type" value="Genomic_DNA"/>
</dbReference>
<feature type="region of interest" description="Disordered" evidence="1">
    <location>
        <begin position="62"/>
        <end position="87"/>
    </location>
</feature>
<feature type="chain" id="PRO_5014634182" evidence="2">
    <location>
        <begin position="25"/>
        <end position="409"/>
    </location>
</feature>
<gene>
    <name evidence="3" type="ORF">SRS1_10314</name>
</gene>
<organism evidence="3 4">
    <name type="scientific">Sporisorium reilianum f. sp. reilianum</name>
    <dbReference type="NCBI Taxonomy" id="72559"/>
    <lineage>
        <taxon>Eukaryota</taxon>
        <taxon>Fungi</taxon>
        <taxon>Dikarya</taxon>
        <taxon>Basidiomycota</taxon>
        <taxon>Ustilaginomycotina</taxon>
        <taxon>Ustilaginomycetes</taxon>
        <taxon>Ustilaginales</taxon>
        <taxon>Ustilaginaceae</taxon>
        <taxon>Sporisorium</taxon>
    </lineage>
</organism>
<evidence type="ECO:0000313" key="4">
    <source>
        <dbReference type="Proteomes" id="UP000239563"/>
    </source>
</evidence>
<proteinExistence type="predicted"/>
<dbReference type="AlphaFoldDB" id="A0A2N8U980"/>
<keyword evidence="2" id="KW-0732">Signal</keyword>
<name>A0A2N8U980_9BASI</name>